<dbReference type="AlphaFoldDB" id="A0AAX4FSM1"/>
<dbReference type="InterPro" id="IPR013229">
    <property type="entry name" value="PEGA"/>
</dbReference>
<feature type="domain" description="PEGA" evidence="1">
    <location>
        <begin position="228"/>
        <end position="297"/>
    </location>
</feature>
<protein>
    <submittedName>
        <fullName evidence="2">PEGA domain-containing protein</fullName>
    </submittedName>
</protein>
<dbReference type="Proteomes" id="UP001305652">
    <property type="component" value="Chromosome"/>
</dbReference>
<feature type="domain" description="PEGA" evidence="1">
    <location>
        <begin position="300"/>
        <end position="367"/>
    </location>
</feature>
<evidence type="ECO:0000313" key="3">
    <source>
        <dbReference type="Proteomes" id="UP001305652"/>
    </source>
</evidence>
<dbReference type="Pfam" id="PF08308">
    <property type="entry name" value="PEGA"/>
    <property type="match status" value="5"/>
</dbReference>
<feature type="domain" description="PEGA" evidence="1">
    <location>
        <begin position="671"/>
        <end position="713"/>
    </location>
</feature>
<reference evidence="2 3" key="1">
    <citation type="submission" date="2023-10" db="EMBL/GenBank/DDBJ databases">
        <title>The complete genome sequence of Methanoculleus receptaculi DSM 18860.</title>
        <authorList>
            <person name="Lai S.-J."/>
            <person name="You Y.-T."/>
            <person name="Chen S.-C."/>
        </authorList>
    </citation>
    <scope>NUCLEOTIDE SEQUENCE [LARGE SCALE GENOMIC DNA]</scope>
    <source>
        <strain evidence="2 3">DSM 18860</strain>
    </source>
</reference>
<keyword evidence="3" id="KW-1185">Reference proteome</keyword>
<name>A0AAX4FSM1_9EURY</name>
<dbReference type="PANTHER" id="PTHR36194">
    <property type="entry name" value="S-LAYER-LIKE PROTEIN"/>
    <property type="match status" value="1"/>
</dbReference>
<sequence>MSSDHYIRHPAILALCLLLALAAPAAMAATTELHIVRYAADGVTILNETTVDYRWLESNLPIQGDGVTHYYHQGPVFEGDPWNPEEDTNVLEKDMGAVKGTDLKDICDLVGGMKEDETVRIKASDGLSRVFPYRNVYEPEPRQGPMVITWYHNEDGYVPDYRSGMRLVFFADTSTNPDGVHAFGVWDMHECFDEEYWYFYSGEYPTTTGLSVQYISEILIYSEEEPTGGIHVNSTPSGAPIFLDGEDTGYETPYTLTGIEVGSHSVVVEKEGYVQPDERWVMVGANQITEVEFNLTPITGKIAVSSVPTNASIILNGEATGLYTDTVMEEVPVGEHTIELVLPGYRNATRTVVVEEDEYSILDLVLIPVNESVPETLPEASINATPGNATQFSLLGPFEFRGRVDVLPANISTTANGSVVSYRLPDGAKGRGYIYIDNRSAGEPEFEGVNPDRRYTTAAAATFAANLTGENGTTFTAHCPPGVIPGGLLLTAEVDENASSFICWIGEGLLIPDGESSVRFEPAPDLSRVSAARLLIVGTGNITARFNGHSITGIPQGEPAITEYDVLACLNESSNELRLEGEDAVIRGVILSLTTTDGMPEPSPPPVEARKSLIERLLGFLSGIFGFSTEEPEQNTTIDLPEVEETTVPEEARPTPTATPTVNLVVKNHSGGVYITSYPPGMTIIVDNKKLSRQTPRVIYGLREGLHTIQVEASTTYPGQEEPGYRFETVQAWVYPDAIAPVHLDGVAPSSRKTVRVESEAYRGERFTLNGLFRAGTIPGEGEVEGVWGWATVVHEGRYLSSSLPAPVEDGMRFVIEPWTGETVSLSVKSNPPGALVFIDGFPTDERTPCRIDGLSPGRHRILVSMPGYLPADDVITIPEGSRNGGVITCTLQEYTSGDLLVESNVPDARIYLYGRYTGEKTPHTFTGMSIGTYDVRVVSENDSRTVEDVLVKAGATTRCLVTLEE</sequence>
<dbReference type="EMBL" id="CP137642">
    <property type="protein sequence ID" value="WOX56908.1"/>
    <property type="molecule type" value="Genomic_DNA"/>
</dbReference>
<proteinExistence type="predicted"/>
<dbReference type="RefSeq" id="WP_318620360.1">
    <property type="nucleotide sequence ID" value="NZ_CP137642.1"/>
</dbReference>
<evidence type="ECO:0000313" key="2">
    <source>
        <dbReference type="EMBL" id="WOX56908.1"/>
    </source>
</evidence>
<organism evidence="2 3">
    <name type="scientific">Methanoculleus receptaculi</name>
    <dbReference type="NCBI Taxonomy" id="394967"/>
    <lineage>
        <taxon>Archaea</taxon>
        <taxon>Methanobacteriati</taxon>
        <taxon>Methanobacteriota</taxon>
        <taxon>Stenosarchaea group</taxon>
        <taxon>Methanomicrobia</taxon>
        <taxon>Methanomicrobiales</taxon>
        <taxon>Methanomicrobiaceae</taxon>
        <taxon>Methanoculleus</taxon>
    </lineage>
</organism>
<feature type="domain" description="PEGA" evidence="1">
    <location>
        <begin position="898"/>
        <end position="965"/>
    </location>
</feature>
<evidence type="ECO:0000259" key="1">
    <source>
        <dbReference type="Pfam" id="PF08308"/>
    </source>
</evidence>
<dbReference type="KEGG" id="mrc:R6Y96_06190"/>
<feature type="domain" description="PEGA" evidence="1">
    <location>
        <begin position="824"/>
        <end position="880"/>
    </location>
</feature>
<dbReference type="GeneID" id="85732729"/>
<gene>
    <name evidence="2" type="ORF">R6Y96_06190</name>
</gene>
<accession>A0AAX4FSM1</accession>
<dbReference type="PANTHER" id="PTHR36194:SF1">
    <property type="entry name" value="S-LAYER-LIKE PROTEIN"/>
    <property type="match status" value="1"/>
</dbReference>